<dbReference type="Proteomes" id="UP000494249">
    <property type="component" value="Unassembled WGS sequence"/>
</dbReference>
<evidence type="ECO:0000256" key="4">
    <source>
        <dbReference type="ARBA" id="ARBA00016014"/>
    </source>
</evidence>
<dbReference type="InterPro" id="IPR037022">
    <property type="entry name" value="Formyl_trans_C_sf"/>
</dbReference>
<evidence type="ECO:0000313" key="12">
    <source>
        <dbReference type="Proteomes" id="UP000494249"/>
    </source>
</evidence>
<dbReference type="SUPFAM" id="SSF50486">
    <property type="entry name" value="FMT C-terminal domain-like"/>
    <property type="match status" value="1"/>
</dbReference>
<dbReference type="InterPro" id="IPR044135">
    <property type="entry name" value="Met-tRNA-FMT_C"/>
</dbReference>
<evidence type="ECO:0000256" key="1">
    <source>
        <dbReference type="ARBA" id="ARBA00002606"/>
    </source>
</evidence>
<dbReference type="SUPFAM" id="SSF53328">
    <property type="entry name" value="Formyltransferase"/>
    <property type="match status" value="1"/>
</dbReference>
<dbReference type="PROSITE" id="PS00373">
    <property type="entry name" value="GART"/>
    <property type="match status" value="1"/>
</dbReference>
<feature type="domain" description="Formyl transferase N-terminal" evidence="9">
    <location>
        <begin position="6"/>
        <end position="192"/>
    </location>
</feature>
<protein>
    <recommendedName>
        <fullName evidence="4 8">Methionyl-tRNA formyltransferase</fullName>
        <ecNumber evidence="3 8">2.1.2.9</ecNumber>
    </recommendedName>
</protein>
<dbReference type="Pfam" id="PF00551">
    <property type="entry name" value="Formyl_trans_N"/>
    <property type="match status" value="1"/>
</dbReference>
<gene>
    <name evidence="8 11" type="primary">fmt</name>
    <name evidence="11" type="ORF">LMG22037_03321</name>
</gene>
<dbReference type="NCBIfam" id="TIGR00460">
    <property type="entry name" value="fmt"/>
    <property type="match status" value="1"/>
</dbReference>
<proteinExistence type="inferred from homology"/>
<accession>A0A6J5BAS1</accession>
<dbReference type="HAMAP" id="MF_00182">
    <property type="entry name" value="Formyl_trans"/>
    <property type="match status" value="1"/>
</dbReference>
<dbReference type="InterPro" id="IPR005794">
    <property type="entry name" value="Fmt"/>
</dbReference>
<evidence type="ECO:0000256" key="8">
    <source>
        <dbReference type="HAMAP-Rule" id="MF_00182"/>
    </source>
</evidence>
<evidence type="ECO:0000256" key="7">
    <source>
        <dbReference type="ARBA" id="ARBA00048558"/>
    </source>
</evidence>
<dbReference type="CDD" id="cd08646">
    <property type="entry name" value="FMT_core_Met-tRNA-FMT_N"/>
    <property type="match status" value="1"/>
</dbReference>
<reference evidence="11 12" key="1">
    <citation type="submission" date="2020-04" db="EMBL/GenBank/DDBJ databases">
        <authorList>
            <person name="De Canck E."/>
        </authorList>
    </citation>
    <scope>NUCLEOTIDE SEQUENCE [LARGE SCALE GENOMIC DNA]</scope>
    <source>
        <strain evidence="11 12">LMG 22037</strain>
    </source>
</reference>
<dbReference type="RefSeq" id="WP_028362085.1">
    <property type="nucleotide sequence ID" value="NZ_CADFGL010000014.1"/>
</dbReference>
<dbReference type="InterPro" id="IPR041711">
    <property type="entry name" value="Met-tRNA-FMT_N"/>
</dbReference>
<feature type="domain" description="Formyl transferase C-terminal" evidence="10">
    <location>
        <begin position="216"/>
        <end position="314"/>
    </location>
</feature>
<evidence type="ECO:0000256" key="6">
    <source>
        <dbReference type="ARBA" id="ARBA00022917"/>
    </source>
</evidence>
<evidence type="ECO:0000256" key="3">
    <source>
        <dbReference type="ARBA" id="ARBA00012261"/>
    </source>
</evidence>
<comment type="function">
    <text evidence="1 8">Attaches a formyl group to the free amino group of methionyl-tRNA(fMet). The formyl group appears to play a dual role in the initiator identity of N-formylmethionyl-tRNA by promoting its recognition by IF2 and preventing the misappropriation of this tRNA by the elongation apparatus.</text>
</comment>
<dbReference type="PANTHER" id="PTHR11138">
    <property type="entry name" value="METHIONYL-TRNA FORMYLTRANSFERASE"/>
    <property type="match status" value="1"/>
</dbReference>
<keyword evidence="6 8" id="KW-0648">Protein biosynthesis</keyword>
<dbReference type="AlphaFoldDB" id="A0A6J5BAS1"/>
<dbReference type="EC" id="2.1.2.9" evidence="3 8"/>
<evidence type="ECO:0000256" key="2">
    <source>
        <dbReference type="ARBA" id="ARBA00010699"/>
    </source>
</evidence>
<evidence type="ECO:0000313" key="11">
    <source>
        <dbReference type="EMBL" id="CAB3697556.1"/>
    </source>
</evidence>
<comment type="catalytic activity">
    <reaction evidence="7 8">
        <text>L-methionyl-tRNA(fMet) + (6R)-10-formyltetrahydrofolate = N-formyl-L-methionyl-tRNA(fMet) + (6S)-5,6,7,8-tetrahydrofolate + H(+)</text>
        <dbReference type="Rhea" id="RHEA:24380"/>
        <dbReference type="Rhea" id="RHEA-COMP:9952"/>
        <dbReference type="Rhea" id="RHEA-COMP:9953"/>
        <dbReference type="ChEBI" id="CHEBI:15378"/>
        <dbReference type="ChEBI" id="CHEBI:57453"/>
        <dbReference type="ChEBI" id="CHEBI:78530"/>
        <dbReference type="ChEBI" id="CHEBI:78844"/>
        <dbReference type="ChEBI" id="CHEBI:195366"/>
        <dbReference type="EC" id="2.1.2.9"/>
    </reaction>
</comment>
<dbReference type="GO" id="GO:0005829">
    <property type="term" value="C:cytosol"/>
    <property type="evidence" value="ECO:0007669"/>
    <property type="project" value="TreeGrafter"/>
</dbReference>
<dbReference type="InterPro" id="IPR001555">
    <property type="entry name" value="GART_AS"/>
</dbReference>
<dbReference type="InterPro" id="IPR005793">
    <property type="entry name" value="Formyl_trans_C"/>
</dbReference>
<organism evidence="11 12">
    <name type="scientific">Paraburkholderia phenoliruptrix</name>
    <dbReference type="NCBI Taxonomy" id="252970"/>
    <lineage>
        <taxon>Bacteria</taxon>
        <taxon>Pseudomonadati</taxon>
        <taxon>Pseudomonadota</taxon>
        <taxon>Betaproteobacteria</taxon>
        <taxon>Burkholderiales</taxon>
        <taxon>Burkholderiaceae</taxon>
        <taxon>Paraburkholderia</taxon>
    </lineage>
</organism>
<dbReference type="CDD" id="cd08704">
    <property type="entry name" value="Met_tRNA_FMT_C"/>
    <property type="match status" value="1"/>
</dbReference>
<evidence type="ECO:0000256" key="5">
    <source>
        <dbReference type="ARBA" id="ARBA00022679"/>
    </source>
</evidence>
<dbReference type="InterPro" id="IPR011034">
    <property type="entry name" value="Formyl_transferase-like_C_sf"/>
</dbReference>
<feature type="binding site" evidence="8">
    <location>
        <begin position="121"/>
        <end position="124"/>
    </location>
    <ligand>
        <name>(6S)-5,6,7,8-tetrahydrofolate</name>
        <dbReference type="ChEBI" id="CHEBI:57453"/>
    </ligand>
</feature>
<name>A0A6J5BAS1_9BURK</name>
<dbReference type="InterPro" id="IPR036477">
    <property type="entry name" value="Formyl_transf_N_sf"/>
</dbReference>
<comment type="similarity">
    <text evidence="2 8">Belongs to the Fmt family.</text>
</comment>
<evidence type="ECO:0000259" key="10">
    <source>
        <dbReference type="Pfam" id="PF02911"/>
    </source>
</evidence>
<dbReference type="GO" id="GO:0004479">
    <property type="term" value="F:methionyl-tRNA formyltransferase activity"/>
    <property type="evidence" value="ECO:0007669"/>
    <property type="project" value="UniProtKB-UniRule"/>
</dbReference>
<dbReference type="Gene3D" id="3.40.50.170">
    <property type="entry name" value="Formyl transferase, N-terminal domain"/>
    <property type="match status" value="1"/>
</dbReference>
<evidence type="ECO:0000259" key="9">
    <source>
        <dbReference type="Pfam" id="PF00551"/>
    </source>
</evidence>
<dbReference type="Gene3D" id="3.10.25.10">
    <property type="entry name" value="Formyl transferase, C-terminal domain"/>
    <property type="match status" value="1"/>
</dbReference>
<keyword evidence="5 8" id="KW-0808">Transferase</keyword>
<dbReference type="Pfam" id="PF02911">
    <property type="entry name" value="Formyl_trans_C"/>
    <property type="match status" value="1"/>
</dbReference>
<dbReference type="InterPro" id="IPR002376">
    <property type="entry name" value="Formyl_transf_N"/>
</dbReference>
<sequence length="328" mass="34273">MSHSLRVVFAGTPEFASAALAAIHGAGFPVPLVLTQPDRPAGRGMKLQASPVKRYAVEHGLAVAQPPSLRRAGKYPGEAAAAIEQLRATPHDVMVVAAYGLILPQEVLDIAPFGCINIHASLLPRWRGAAPIHRAIEAGDAETGITLMQMDAGLDTGAMISETRTPISADDTTASLHDRLAQDGARLIVEALAELERSGKLSATPQPADGVTYAEKIGKHEAALDWRRPAAALARQVRAFDPFPGGVATLEDGTAIKIWAASAEVVKSTAAPGTLISVSPEGVLVACGEGALRLTQLQKPGGKRLPVREFLAGFALAPGQRFQLPAAN</sequence>
<dbReference type="PANTHER" id="PTHR11138:SF5">
    <property type="entry name" value="METHIONYL-TRNA FORMYLTRANSFERASE, MITOCHONDRIAL"/>
    <property type="match status" value="1"/>
</dbReference>
<dbReference type="EMBL" id="CADIKB010000014">
    <property type="protein sequence ID" value="CAB3697556.1"/>
    <property type="molecule type" value="Genomic_DNA"/>
</dbReference>